<evidence type="ECO:0000313" key="12">
    <source>
        <dbReference type="Proteomes" id="UP000008983"/>
    </source>
</evidence>
<dbReference type="OMA" id="YKPAFMY"/>
<evidence type="ECO:0000256" key="3">
    <source>
        <dbReference type="ARBA" id="ARBA00022630"/>
    </source>
</evidence>
<evidence type="ECO:0000256" key="5">
    <source>
        <dbReference type="ARBA" id="ARBA00022827"/>
    </source>
</evidence>
<dbReference type="EMBL" id="GL984033">
    <property type="protein sequence ID" value="EGR30200.1"/>
    <property type="molecule type" value="Genomic_DNA"/>
</dbReference>
<dbReference type="GO" id="GO:0048038">
    <property type="term" value="F:quinone binding"/>
    <property type="evidence" value="ECO:0007669"/>
    <property type="project" value="UniProtKB-KW"/>
</dbReference>
<dbReference type="InParanoid" id="G0QX54"/>
<evidence type="ECO:0000313" key="11">
    <source>
        <dbReference type="EMBL" id="EGR30200.1"/>
    </source>
</evidence>
<evidence type="ECO:0000256" key="7">
    <source>
        <dbReference type="ARBA" id="ARBA00023002"/>
    </source>
</evidence>
<dbReference type="AlphaFoldDB" id="G0QX54"/>
<keyword evidence="7" id="KW-0560">Oxidoreductase</keyword>
<dbReference type="GO" id="GO:0070224">
    <property type="term" value="F:sulfide:quinone oxidoreductase activity"/>
    <property type="evidence" value="ECO:0007669"/>
    <property type="project" value="TreeGrafter"/>
</dbReference>
<keyword evidence="5" id="KW-0274">FAD</keyword>
<dbReference type="FunFam" id="3.50.50.60:FF:000034">
    <property type="entry name" value="sulfide:quinone oxidoreductase, mitochondrial"/>
    <property type="match status" value="1"/>
</dbReference>
<dbReference type="SUPFAM" id="SSF51905">
    <property type="entry name" value="FAD/NAD(P)-binding domain"/>
    <property type="match status" value="2"/>
</dbReference>
<dbReference type="InterPro" id="IPR036188">
    <property type="entry name" value="FAD/NAD-bd_sf"/>
</dbReference>
<dbReference type="STRING" id="857967.G0QX54"/>
<comment type="cofactor">
    <cofactor evidence="1">
        <name>FAD</name>
        <dbReference type="ChEBI" id="CHEBI:57692"/>
    </cofactor>
</comment>
<protein>
    <recommendedName>
        <fullName evidence="10">Sulfide:quinone oxidoreductase, mitochondrial</fullName>
    </recommendedName>
</protein>
<comment type="similarity">
    <text evidence="9">Belongs to the SQRD family.</text>
</comment>
<evidence type="ECO:0000256" key="2">
    <source>
        <dbReference type="ARBA" id="ARBA00004173"/>
    </source>
</evidence>
<dbReference type="GeneID" id="14906315"/>
<reference evidence="11 12" key="1">
    <citation type="submission" date="2011-07" db="EMBL/GenBank/DDBJ databases">
        <authorList>
            <person name="Coyne R."/>
            <person name="Brami D."/>
            <person name="Johnson J."/>
            <person name="Hostetler J."/>
            <person name="Hannick L."/>
            <person name="Clark T."/>
            <person name="Cassidy-Hanley D."/>
            <person name="Inman J."/>
        </authorList>
    </citation>
    <scope>NUCLEOTIDE SEQUENCE [LARGE SCALE GENOMIC DNA]</scope>
    <source>
        <strain evidence="11 12">G5</strain>
    </source>
</reference>
<dbReference type="PANTHER" id="PTHR10632">
    <property type="entry name" value="SULFIDE:QUINONE OXIDOREDUCTASE"/>
    <property type="match status" value="1"/>
</dbReference>
<dbReference type="Proteomes" id="UP000008983">
    <property type="component" value="Unassembled WGS sequence"/>
</dbReference>
<keyword evidence="3" id="KW-0285">Flavoprotein</keyword>
<dbReference type="GO" id="GO:0071949">
    <property type="term" value="F:FAD binding"/>
    <property type="evidence" value="ECO:0007669"/>
    <property type="project" value="TreeGrafter"/>
</dbReference>
<dbReference type="PANTHER" id="PTHR10632:SF2">
    <property type="entry name" value="SULFIDE:QUINONE OXIDOREDUCTASE, MITOCHONDRIAL"/>
    <property type="match status" value="1"/>
</dbReference>
<dbReference type="InterPro" id="IPR015904">
    <property type="entry name" value="Sulphide_quinone_reductase"/>
</dbReference>
<evidence type="ECO:0000256" key="6">
    <source>
        <dbReference type="ARBA" id="ARBA00022946"/>
    </source>
</evidence>
<accession>G0QX54</accession>
<dbReference type="GO" id="GO:0070221">
    <property type="term" value="P:sulfide oxidation, using sulfide:quinone oxidoreductase"/>
    <property type="evidence" value="ECO:0007669"/>
    <property type="project" value="TreeGrafter"/>
</dbReference>
<dbReference type="eggNOG" id="KOG3851">
    <property type="taxonomic scope" value="Eukaryota"/>
</dbReference>
<keyword evidence="4" id="KW-0874">Quinone</keyword>
<evidence type="ECO:0000256" key="4">
    <source>
        <dbReference type="ARBA" id="ARBA00022719"/>
    </source>
</evidence>
<keyword evidence="8" id="KW-0496">Mitochondrion</keyword>
<dbReference type="GO" id="GO:0005739">
    <property type="term" value="C:mitochondrion"/>
    <property type="evidence" value="ECO:0007669"/>
    <property type="project" value="UniProtKB-SubCell"/>
</dbReference>
<dbReference type="Gene3D" id="3.50.50.100">
    <property type="match status" value="1"/>
</dbReference>
<keyword evidence="6" id="KW-0809">Transit peptide</keyword>
<sequence length="352" mass="40237">MIRVFDSQKTHYYQPGWTMVGGVFPENNKIQTDDGREWTYDQLIIAAGMIPNFNSIKGINEALLDDQCPVGSIYSQDYAVKFSNLVDKFQGGNVIFTEPLHPIKCAGAPQKIIYLTEERIHNKKGIREKTNIEFYKAVNFLFSVPRYSSVLTQIIKQKNIKLNLKTNLLEVRSNKKIAVFEDLDTKSIIERPFDLLHVVPPHIPPPFIRQSGLGEGAGYVEVDKHTLNHKTYKNVWAIGDCSNLPTSKTVAAVISQTPILVKNLIHCWRDKGSQQSMPGIYEGYTSCPIFTGNKKVILAEFKYDGIVDETFSNQQNIPFYSFYFMKKYIFPFAYWNLMPKGIWMGRNGIKLN</sequence>
<proteinExistence type="inferred from homology"/>
<name>G0QX54_ICHMU</name>
<dbReference type="OrthoDB" id="5376590at2759"/>
<keyword evidence="12" id="KW-1185">Reference proteome</keyword>
<organism evidence="11 12">
    <name type="scientific">Ichthyophthirius multifiliis</name>
    <name type="common">White spot disease agent</name>
    <name type="synonym">Ich</name>
    <dbReference type="NCBI Taxonomy" id="5932"/>
    <lineage>
        <taxon>Eukaryota</taxon>
        <taxon>Sar</taxon>
        <taxon>Alveolata</taxon>
        <taxon>Ciliophora</taxon>
        <taxon>Intramacronucleata</taxon>
        <taxon>Oligohymenophorea</taxon>
        <taxon>Hymenostomatida</taxon>
        <taxon>Ophryoglenina</taxon>
        <taxon>Ichthyophthirius</taxon>
    </lineage>
</organism>
<evidence type="ECO:0000256" key="8">
    <source>
        <dbReference type="ARBA" id="ARBA00023128"/>
    </source>
</evidence>
<evidence type="ECO:0000256" key="9">
    <source>
        <dbReference type="ARBA" id="ARBA00060891"/>
    </source>
</evidence>
<evidence type="ECO:0000256" key="1">
    <source>
        <dbReference type="ARBA" id="ARBA00001974"/>
    </source>
</evidence>
<gene>
    <name evidence="11" type="ORF">IMG5_138190</name>
</gene>
<dbReference type="RefSeq" id="XP_004031796.1">
    <property type="nucleotide sequence ID" value="XM_004031748.1"/>
</dbReference>
<comment type="subcellular location">
    <subcellularLocation>
        <location evidence="2">Mitochondrion</location>
    </subcellularLocation>
</comment>
<evidence type="ECO:0000256" key="10">
    <source>
        <dbReference type="ARBA" id="ARBA00070160"/>
    </source>
</evidence>